<gene>
    <name evidence="2" type="ORF">BDQ12DRAFT_691115</name>
</gene>
<proteinExistence type="predicted"/>
<dbReference type="AlphaFoldDB" id="A0A5C3LNA9"/>
<protein>
    <submittedName>
        <fullName evidence="2">Uncharacterized protein</fullName>
    </submittedName>
</protein>
<feature type="chain" id="PRO_5022703756" evidence="1">
    <location>
        <begin position="20"/>
        <end position="77"/>
    </location>
</feature>
<keyword evidence="3" id="KW-1185">Reference proteome</keyword>
<reference evidence="2 3" key="1">
    <citation type="journal article" date="2019" name="Nat. Ecol. Evol.">
        <title>Megaphylogeny resolves global patterns of mushroom evolution.</title>
        <authorList>
            <person name="Varga T."/>
            <person name="Krizsan K."/>
            <person name="Foldi C."/>
            <person name="Dima B."/>
            <person name="Sanchez-Garcia M."/>
            <person name="Sanchez-Ramirez S."/>
            <person name="Szollosi G.J."/>
            <person name="Szarkandi J.G."/>
            <person name="Papp V."/>
            <person name="Albert L."/>
            <person name="Andreopoulos W."/>
            <person name="Angelini C."/>
            <person name="Antonin V."/>
            <person name="Barry K.W."/>
            <person name="Bougher N.L."/>
            <person name="Buchanan P."/>
            <person name="Buyck B."/>
            <person name="Bense V."/>
            <person name="Catcheside P."/>
            <person name="Chovatia M."/>
            <person name="Cooper J."/>
            <person name="Damon W."/>
            <person name="Desjardin D."/>
            <person name="Finy P."/>
            <person name="Geml J."/>
            <person name="Haridas S."/>
            <person name="Hughes K."/>
            <person name="Justo A."/>
            <person name="Karasinski D."/>
            <person name="Kautmanova I."/>
            <person name="Kiss B."/>
            <person name="Kocsube S."/>
            <person name="Kotiranta H."/>
            <person name="LaButti K.M."/>
            <person name="Lechner B.E."/>
            <person name="Liimatainen K."/>
            <person name="Lipzen A."/>
            <person name="Lukacs Z."/>
            <person name="Mihaltcheva S."/>
            <person name="Morgado L.N."/>
            <person name="Niskanen T."/>
            <person name="Noordeloos M.E."/>
            <person name="Ohm R.A."/>
            <person name="Ortiz-Santana B."/>
            <person name="Ovrebo C."/>
            <person name="Racz N."/>
            <person name="Riley R."/>
            <person name="Savchenko A."/>
            <person name="Shiryaev A."/>
            <person name="Soop K."/>
            <person name="Spirin V."/>
            <person name="Szebenyi C."/>
            <person name="Tomsovsky M."/>
            <person name="Tulloss R.E."/>
            <person name="Uehling J."/>
            <person name="Grigoriev I.V."/>
            <person name="Vagvolgyi C."/>
            <person name="Papp T."/>
            <person name="Martin F.M."/>
            <person name="Miettinen O."/>
            <person name="Hibbett D.S."/>
            <person name="Nagy L.G."/>
        </authorList>
    </citation>
    <scope>NUCLEOTIDE SEQUENCE [LARGE SCALE GENOMIC DNA]</scope>
    <source>
        <strain evidence="2 3">CBS 166.37</strain>
    </source>
</reference>
<keyword evidence="1" id="KW-0732">Signal</keyword>
<evidence type="ECO:0000313" key="3">
    <source>
        <dbReference type="Proteomes" id="UP000308652"/>
    </source>
</evidence>
<sequence>MRVSFAVIVVAAAAAVSNAAIIPRANMNSTIESRYYNDKVYVRHEEPRREPGVVHPGHGRALYRRNHPREFRVKRQA</sequence>
<name>A0A5C3LNA9_9AGAR</name>
<feature type="signal peptide" evidence="1">
    <location>
        <begin position="1"/>
        <end position="19"/>
    </location>
</feature>
<dbReference type="EMBL" id="ML213648">
    <property type="protein sequence ID" value="TFK33446.1"/>
    <property type="molecule type" value="Genomic_DNA"/>
</dbReference>
<dbReference type="Proteomes" id="UP000308652">
    <property type="component" value="Unassembled WGS sequence"/>
</dbReference>
<evidence type="ECO:0000313" key="2">
    <source>
        <dbReference type="EMBL" id="TFK33446.1"/>
    </source>
</evidence>
<evidence type="ECO:0000256" key="1">
    <source>
        <dbReference type="SAM" id="SignalP"/>
    </source>
</evidence>
<accession>A0A5C3LNA9</accession>
<organism evidence="2 3">
    <name type="scientific">Crucibulum laeve</name>
    <dbReference type="NCBI Taxonomy" id="68775"/>
    <lineage>
        <taxon>Eukaryota</taxon>
        <taxon>Fungi</taxon>
        <taxon>Dikarya</taxon>
        <taxon>Basidiomycota</taxon>
        <taxon>Agaricomycotina</taxon>
        <taxon>Agaricomycetes</taxon>
        <taxon>Agaricomycetidae</taxon>
        <taxon>Agaricales</taxon>
        <taxon>Agaricineae</taxon>
        <taxon>Nidulariaceae</taxon>
        <taxon>Crucibulum</taxon>
    </lineage>
</organism>